<feature type="transmembrane region" description="Helical" evidence="2">
    <location>
        <begin position="103"/>
        <end position="122"/>
    </location>
</feature>
<gene>
    <name evidence="4" type="ORF">GCM10023340_34970</name>
</gene>
<name>A0ABP9Q0D9_9ACTN</name>
<feature type="transmembrane region" description="Helical" evidence="2">
    <location>
        <begin position="68"/>
        <end position="97"/>
    </location>
</feature>
<reference evidence="5" key="1">
    <citation type="journal article" date="2019" name="Int. J. Syst. Evol. Microbiol.">
        <title>The Global Catalogue of Microorganisms (GCM) 10K type strain sequencing project: providing services to taxonomists for standard genome sequencing and annotation.</title>
        <authorList>
            <consortium name="The Broad Institute Genomics Platform"/>
            <consortium name="The Broad Institute Genome Sequencing Center for Infectious Disease"/>
            <person name="Wu L."/>
            <person name="Ma J."/>
        </authorList>
    </citation>
    <scope>NUCLEOTIDE SEQUENCE [LARGE SCALE GENOMIC DNA]</scope>
    <source>
        <strain evidence="5">JCM 18459</strain>
    </source>
</reference>
<evidence type="ECO:0000313" key="5">
    <source>
        <dbReference type="Proteomes" id="UP001500221"/>
    </source>
</evidence>
<evidence type="ECO:0000256" key="2">
    <source>
        <dbReference type="SAM" id="Phobius"/>
    </source>
</evidence>
<comment type="caution">
    <text evidence="4">The sequence shown here is derived from an EMBL/GenBank/DDBJ whole genome shotgun (WGS) entry which is preliminary data.</text>
</comment>
<keyword evidence="2" id="KW-0812">Transmembrane</keyword>
<sequence>MTDAVDPVLVGALAAVGCGVAGLLVPAVVARLPEPPADPELADLAAAVEERALTTSEQMRLDEGPKRLYADVASAPALGPVCSLVAAAVAVVLVAALGVERDLVLFVPLVPLGVLLAAVDLHTRTLPRLVVRAGVVWALGYVAVVALLDGDAGLLARPLAGLAVVFAIFYALWWVRPGGLGYGDVRLAALIGLVLAQQGWAEVVVGVYAALVLFALPAVGVALVRRDRRELARHQPFGPFLLLGVLAGLLVGEPVARLVGG</sequence>
<proteinExistence type="inferred from homology"/>
<dbReference type="PANTHER" id="PTHR30487">
    <property type="entry name" value="TYPE 4 PREPILIN-LIKE PROTEINS LEADER PEPTIDE-PROCESSING ENZYME"/>
    <property type="match status" value="1"/>
</dbReference>
<dbReference type="Proteomes" id="UP001500221">
    <property type="component" value="Unassembled WGS sequence"/>
</dbReference>
<keyword evidence="5" id="KW-1185">Reference proteome</keyword>
<feature type="transmembrane region" description="Helical" evidence="2">
    <location>
        <begin position="154"/>
        <end position="173"/>
    </location>
</feature>
<evidence type="ECO:0000313" key="4">
    <source>
        <dbReference type="EMBL" id="GAA5153241.1"/>
    </source>
</evidence>
<accession>A0ABP9Q0D9</accession>
<dbReference type="Gene3D" id="1.20.120.1220">
    <property type="match status" value="1"/>
</dbReference>
<feature type="transmembrane region" description="Helical" evidence="2">
    <location>
        <begin position="237"/>
        <end position="256"/>
    </location>
</feature>
<keyword evidence="2" id="KW-1133">Transmembrane helix</keyword>
<dbReference type="PANTHER" id="PTHR30487:SF0">
    <property type="entry name" value="PREPILIN LEADER PEPTIDASE_N-METHYLTRANSFERASE-RELATED"/>
    <property type="match status" value="1"/>
</dbReference>
<feature type="domain" description="Prepilin type IV endopeptidase peptidase" evidence="3">
    <location>
        <begin position="112"/>
        <end position="215"/>
    </location>
</feature>
<dbReference type="EMBL" id="BAABKG010000004">
    <property type="protein sequence ID" value="GAA5153241.1"/>
    <property type="molecule type" value="Genomic_DNA"/>
</dbReference>
<dbReference type="RefSeq" id="WP_345461527.1">
    <property type="nucleotide sequence ID" value="NZ_BAABKG010000004.1"/>
</dbReference>
<protein>
    <recommendedName>
        <fullName evidence="3">Prepilin type IV endopeptidase peptidase domain-containing protein</fullName>
    </recommendedName>
</protein>
<comment type="similarity">
    <text evidence="1">Belongs to the peptidase A24 family.</text>
</comment>
<evidence type="ECO:0000259" key="3">
    <source>
        <dbReference type="Pfam" id="PF01478"/>
    </source>
</evidence>
<keyword evidence="2" id="KW-0472">Membrane</keyword>
<evidence type="ECO:0000256" key="1">
    <source>
        <dbReference type="ARBA" id="ARBA00005801"/>
    </source>
</evidence>
<dbReference type="Pfam" id="PF01478">
    <property type="entry name" value="Peptidase_A24"/>
    <property type="match status" value="1"/>
</dbReference>
<dbReference type="InterPro" id="IPR050882">
    <property type="entry name" value="Prepilin_peptidase/N-MTase"/>
</dbReference>
<feature type="transmembrane region" description="Helical" evidence="2">
    <location>
        <begin position="207"/>
        <end position="225"/>
    </location>
</feature>
<feature type="transmembrane region" description="Helical" evidence="2">
    <location>
        <begin position="12"/>
        <end position="30"/>
    </location>
</feature>
<dbReference type="InterPro" id="IPR000045">
    <property type="entry name" value="Prepilin_IV_endopep_pep"/>
</dbReference>
<organism evidence="4 5">
    <name type="scientific">Nocardioides marinquilinus</name>
    <dbReference type="NCBI Taxonomy" id="1210400"/>
    <lineage>
        <taxon>Bacteria</taxon>
        <taxon>Bacillati</taxon>
        <taxon>Actinomycetota</taxon>
        <taxon>Actinomycetes</taxon>
        <taxon>Propionibacteriales</taxon>
        <taxon>Nocardioidaceae</taxon>
        <taxon>Nocardioides</taxon>
    </lineage>
</organism>
<feature type="transmembrane region" description="Helical" evidence="2">
    <location>
        <begin position="129"/>
        <end position="148"/>
    </location>
</feature>